<keyword evidence="9" id="KW-0460">Magnesium</keyword>
<evidence type="ECO:0000256" key="9">
    <source>
        <dbReference type="ARBA" id="ARBA00022842"/>
    </source>
</evidence>
<comment type="subunit">
    <text evidence="4">Homodimer.</text>
</comment>
<dbReference type="PROSITE" id="PS00470">
    <property type="entry name" value="IDH_IMDH"/>
    <property type="match status" value="1"/>
</dbReference>
<keyword evidence="17" id="KW-1185">Reference proteome</keyword>
<dbReference type="InterPro" id="IPR019818">
    <property type="entry name" value="IsoCit/isopropylmalate_DH_CS"/>
</dbReference>
<evidence type="ECO:0000256" key="5">
    <source>
        <dbReference type="ARBA" id="ARBA00013101"/>
    </source>
</evidence>
<evidence type="ECO:0000256" key="11">
    <source>
        <dbReference type="ARBA" id="ARBA00023027"/>
    </source>
</evidence>
<dbReference type="InterPro" id="IPR024084">
    <property type="entry name" value="IsoPropMal-DH-like_dom"/>
</dbReference>
<gene>
    <name evidence="16" type="ORF">HG543_26270</name>
</gene>
<proteinExistence type="inferred from homology"/>
<evidence type="ECO:0000256" key="10">
    <source>
        <dbReference type="ARBA" id="ARBA00023002"/>
    </source>
</evidence>
<evidence type="ECO:0000313" key="17">
    <source>
        <dbReference type="Proteomes" id="UP000518300"/>
    </source>
</evidence>
<organism evidence="16 17">
    <name type="scientific">Pyxidicoccus fallax</name>
    <dbReference type="NCBI Taxonomy" id="394095"/>
    <lineage>
        <taxon>Bacteria</taxon>
        <taxon>Pseudomonadati</taxon>
        <taxon>Myxococcota</taxon>
        <taxon>Myxococcia</taxon>
        <taxon>Myxococcales</taxon>
        <taxon>Cystobacterineae</taxon>
        <taxon>Myxococcaceae</taxon>
        <taxon>Pyxidicoccus</taxon>
    </lineage>
</organism>
<dbReference type="EC" id="1.1.1.85" evidence="5"/>
<evidence type="ECO:0000256" key="4">
    <source>
        <dbReference type="ARBA" id="ARBA00011738"/>
    </source>
</evidence>
<dbReference type="EMBL" id="JABBJJ010000132">
    <property type="protein sequence ID" value="NMO18338.1"/>
    <property type="molecule type" value="Genomic_DNA"/>
</dbReference>
<keyword evidence="12" id="KW-0464">Manganese</keyword>
<evidence type="ECO:0000256" key="1">
    <source>
        <dbReference type="ARBA" id="ARBA00001936"/>
    </source>
</evidence>
<comment type="caution">
    <text evidence="16">The sequence shown here is derived from an EMBL/GenBank/DDBJ whole genome shotgun (WGS) entry which is preliminary data.</text>
</comment>
<dbReference type="RefSeq" id="WP_169347608.1">
    <property type="nucleotide sequence ID" value="NZ_JABBJJ010000132.1"/>
</dbReference>
<comment type="similarity">
    <text evidence="3">Belongs to the isocitrate and isopropylmalate dehydrogenases family. LeuB type 1 subfamily.</text>
</comment>
<reference evidence="16 17" key="1">
    <citation type="submission" date="2020-04" db="EMBL/GenBank/DDBJ databases">
        <title>Draft genome of Pyxidicoccus fallax type strain.</title>
        <authorList>
            <person name="Whitworth D.E."/>
        </authorList>
    </citation>
    <scope>NUCLEOTIDE SEQUENCE [LARGE SCALE GENOMIC DNA]</scope>
    <source>
        <strain evidence="16 17">DSM 14698</strain>
    </source>
</reference>
<dbReference type="GO" id="GO:0000287">
    <property type="term" value="F:magnesium ion binding"/>
    <property type="evidence" value="ECO:0007669"/>
    <property type="project" value="InterPro"/>
</dbReference>
<dbReference type="PANTHER" id="PTHR43275">
    <property type="entry name" value="D-MALATE DEHYDROGENASE [DECARBOXYLATING]"/>
    <property type="match status" value="1"/>
</dbReference>
<accession>A0A848LKT3</accession>
<dbReference type="Gene3D" id="3.40.718.10">
    <property type="entry name" value="Isopropylmalate Dehydrogenase"/>
    <property type="match status" value="1"/>
</dbReference>
<evidence type="ECO:0000256" key="6">
    <source>
        <dbReference type="ARBA" id="ARBA00022430"/>
    </source>
</evidence>
<dbReference type="AlphaFoldDB" id="A0A848LKT3"/>
<dbReference type="SMART" id="SM01329">
    <property type="entry name" value="Iso_dh"/>
    <property type="match status" value="1"/>
</dbReference>
<comment type="cofactor">
    <cofactor evidence="2">
        <name>Mg(2+)</name>
        <dbReference type="ChEBI" id="CHEBI:18420"/>
    </cofactor>
</comment>
<evidence type="ECO:0000256" key="12">
    <source>
        <dbReference type="ARBA" id="ARBA00023211"/>
    </source>
</evidence>
<evidence type="ECO:0000256" key="13">
    <source>
        <dbReference type="ARBA" id="ARBA00023304"/>
    </source>
</evidence>
<dbReference type="PANTHER" id="PTHR43275:SF1">
    <property type="entry name" value="D-MALATE DEHYDROGENASE [DECARBOXYLATING]"/>
    <property type="match status" value="1"/>
</dbReference>
<comment type="cofactor">
    <cofactor evidence="1">
        <name>Mn(2+)</name>
        <dbReference type="ChEBI" id="CHEBI:29035"/>
    </cofactor>
</comment>
<keyword evidence="7" id="KW-0028">Amino-acid biosynthesis</keyword>
<evidence type="ECO:0000256" key="14">
    <source>
        <dbReference type="ARBA" id="ARBA00033138"/>
    </source>
</evidence>
<evidence type="ECO:0000256" key="7">
    <source>
        <dbReference type="ARBA" id="ARBA00022605"/>
    </source>
</evidence>
<protein>
    <recommendedName>
        <fullName evidence="5">3-isopropylmalate dehydrogenase</fullName>
        <ecNumber evidence="5">1.1.1.85</ecNumber>
    </recommendedName>
    <alternativeName>
        <fullName evidence="14">3-IPM-DH</fullName>
    </alternativeName>
</protein>
<evidence type="ECO:0000256" key="8">
    <source>
        <dbReference type="ARBA" id="ARBA00022723"/>
    </source>
</evidence>
<dbReference type="Pfam" id="PF00180">
    <property type="entry name" value="Iso_dh"/>
    <property type="match status" value="1"/>
</dbReference>
<keyword evidence="11" id="KW-0520">NAD</keyword>
<sequence>MRRVAVIPGDGVGQEVMPQALRVLSRLDASRELRLDAFDFGADRWLRTGVGLPEGQVEAFRRDYAAILFGAVGDPRVPGQAHAREILLALRFGLDLYVNFRPCRLRHERLGLLKGRGPRDVDFVIFRENTQGFYTGGGRVEREGSADEVAVAEETHTRAGVERLVRAGFEWARAHGRRRVTLGDKSNAVPAHALWLRTFREVAREYPELEAKHLYVDALAMELVRRPEDFDVIVTTNLFGDILSDLGAALIGGPGLAPSANLNPASTPLFEPVHGSAPDLAGRGVVNPLAMLLTLALMLETLGYAEDARRVERAVDAAIAAGEVTVDLGGTLSTVQATDAVLRHLDVEG</sequence>
<keyword evidence="6" id="KW-0432">Leucine biosynthesis</keyword>
<dbReference type="SUPFAM" id="SSF53659">
    <property type="entry name" value="Isocitrate/Isopropylmalate dehydrogenase-like"/>
    <property type="match status" value="1"/>
</dbReference>
<evidence type="ECO:0000256" key="3">
    <source>
        <dbReference type="ARBA" id="ARBA00008319"/>
    </source>
</evidence>
<feature type="domain" description="Isopropylmalate dehydrogenase-like" evidence="15">
    <location>
        <begin position="3"/>
        <end position="341"/>
    </location>
</feature>
<dbReference type="GO" id="GO:0051287">
    <property type="term" value="F:NAD binding"/>
    <property type="evidence" value="ECO:0007669"/>
    <property type="project" value="InterPro"/>
</dbReference>
<keyword evidence="13" id="KW-0100">Branched-chain amino acid biosynthesis</keyword>
<dbReference type="GO" id="GO:0003862">
    <property type="term" value="F:3-isopropylmalate dehydrogenase activity"/>
    <property type="evidence" value="ECO:0007669"/>
    <property type="project" value="UniProtKB-EC"/>
</dbReference>
<dbReference type="FunFam" id="3.40.718.10:FF:000006">
    <property type="entry name" value="3-isopropylmalate dehydrogenase"/>
    <property type="match status" value="1"/>
</dbReference>
<dbReference type="GO" id="GO:0009098">
    <property type="term" value="P:L-leucine biosynthetic process"/>
    <property type="evidence" value="ECO:0007669"/>
    <property type="project" value="UniProtKB-KW"/>
</dbReference>
<dbReference type="InterPro" id="IPR050501">
    <property type="entry name" value="ICDH/IPMDH"/>
</dbReference>
<keyword evidence="10" id="KW-0560">Oxidoreductase</keyword>
<evidence type="ECO:0000256" key="2">
    <source>
        <dbReference type="ARBA" id="ARBA00001946"/>
    </source>
</evidence>
<dbReference type="Proteomes" id="UP000518300">
    <property type="component" value="Unassembled WGS sequence"/>
</dbReference>
<evidence type="ECO:0000259" key="15">
    <source>
        <dbReference type="SMART" id="SM01329"/>
    </source>
</evidence>
<name>A0A848LKT3_9BACT</name>
<evidence type="ECO:0000313" key="16">
    <source>
        <dbReference type="EMBL" id="NMO18338.1"/>
    </source>
</evidence>
<keyword evidence="8" id="KW-0479">Metal-binding</keyword>